<dbReference type="PRINTS" id="PR00885">
    <property type="entry name" value="BCTERIALGSPH"/>
</dbReference>
<evidence type="ECO:0000256" key="5">
    <source>
        <dbReference type="ARBA" id="ARBA00023136"/>
    </source>
</evidence>
<evidence type="ECO:0000313" key="7">
    <source>
        <dbReference type="EMBL" id="OGY72549.1"/>
    </source>
</evidence>
<gene>
    <name evidence="7" type="ORF">A3H61_01770</name>
</gene>
<dbReference type="Proteomes" id="UP000178315">
    <property type="component" value="Unassembled WGS sequence"/>
</dbReference>
<protein>
    <recommendedName>
        <fullName evidence="9">General secretion pathway GspH domain-containing protein</fullName>
    </recommendedName>
</protein>
<evidence type="ECO:0000256" key="1">
    <source>
        <dbReference type="ARBA" id="ARBA00004167"/>
    </source>
</evidence>
<keyword evidence="5 6" id="KW-0472">Membrane</keyword>
<evidence type="ECO:0008006" key="9">
    <source>
        <dbReference type="Google" id="ProtNLM"/>
    </source>
</evidence>
<evidence type="ECO:0000256" key="3">
    <source>
        <dbReference type="ARBA" id="ARBA00022692"/>
    </source>
</evidence>
<sequence>MKNAGFTLIEVLLSITAIAIIAGISIPVYQSFQNRNDLDIAATVFAQTARRAQVLAQAADGDTSWGTRAQSGIIALFKGVNYEGRDTAYDEVFDMPSSIIVSGTQEYVFTKFTGLPQTTGALTLTSMNNETRTITINANGMVSY</sequence>
<dbReference type="InterPro" id="IPR002416">
    <property type="entry name" value="T2SS_protein-GspH"/>
</dbReference>
<dbReference type="SUPFAM" id="SSF54523">
    <property type="entry name" value="Pili subunits"/>
    <property type="match status" value="1"/>
</dbReference>
<keyword evidence="4 6" id="KW-1133">Transmembrane helix</keyword>
<name>A0A1G2A7A3_9BACT</name>
<dbReference type="Gene3D" id="3.30.700.10">
    <property type="entry name" value="Glycoprotein, Type 4 Pilin"/>
    <property type="match status" value="1"/>
</dbReference>
<dbReference type="GO" id="GO:0015627">
    <property type="term" value="C:type II protein secretion system complex"/>
    <property type="evidence" value="ECO:0007669"/>
    <property type="project" value="InterPro"/>
</dbReference>
<dbReference type="Pfam" id="PF07963">
    <property type="entry name" value="N_methyl"/>
    <property type="match status" value="1"/>
</dbReference>
<dbReference type="EMBL" id="MHJU01000029">
    <property type="protein sequence ID" value="OGY72549.1"/>
    <property type="molecule type" value="Genomic_DNA"/>
</dbReference>
<dbReference type="NCBIfam" id="TIGR02532">
    <property type="entry name" value="IV_pilin_GFxxxE"/>
    <property type="match status" value="1"/>
</dbReference>
<keyword evidence="3 6" id="KW-0812">Transmembrane</keyword>
<dbReference type="GO" id="GO:0015628">
    <property type="term" value="P:protein secretion by the type II secretion system"/>
    <property type="evidence" value="ECO:0007669"/>
    <property type="project" value="InterPro"/>
</dbReference>
<proteinExistence type="predicted"/>
<evidence type="ECO:0000256" key="2">
    <source>
        <dbReference type="ARBA" id="ARBA00022481"/>
    </source>
</evidence>
<reference evidence="7 8" key="1">
    <citation type="journal article" date="2016" name="Nat. Commun.">
        <title>Thousands of microbial genomes shed light on interconnected biogeochemical processes in an aquifer system.</title>
        <authorList>
            <person name="Anantharaman K."/>
            <person name="Brown C.T."/>
            <person name="Hug L.A."/>
            <person name="Sharon I."/>
            <person name="Castelle C.J."/>
            <person name="Probst A.J."/>
            <person name="Thomas B.C."/>
            <person name="Singh A."/>
            <person name="Wilkins M.J."/>
            <person name="Karaoz U."/>
            <person name="Brodie E.L."/>
            <person name="Williams K.H."/>
            <person name="Hubbard S.S."/>
            <person name="Banfield J.F."/>
        </authorList>
    </citation>
    <scope>NUCLEOTIDE SEQUENCE [LARGE SCALE GENOMIC DNA]</scope>
</reference>
<evidence type="ECO:0000256" key="6">
    <source>
        <dbReference type="SAM" id="Phobius"/>
    </source>
</evidence>
<dbReference type="PROSITE" id="PS00409">
    <property type="entry name" value="PROKAR_NTER_METHYL"/>
    <property type="match status" value="1"/>
</dbReference>
<accession>A0A1G2A7A3</accession>
<comment type="caution">
    <text evidence="7">The sequence shown here is derived from an EMBL/GenBank/DDBJ whole genome shotgun (WGS) entry which is preliminary data.</text>
</comment>
<keyword evidence="2" id="KW-0488">Methylation</keyword>
<feature type="transmembrane region" description="Helical" evidence="6">
    <location>
        <begin position="6"/>
        <end position="29"/>
    </location>
</feature>
<dbReference type="InterPro" id="IPR045584">
    <property type="entry name" value="Pilin-like"/>
</dbReference>
<evidence type="ECO:0000256" key="4">
    <source>
        <dbReference type="ARBA" id="ARBA00022989"/>
    </source>
</evidence>
<dbReference type="InterPro" id="IPR012902">
    <property type="entry name" value="N_methyl_site"/>
</dbReference>
<dbReference type="AlphaFoldDB" id="A0A1G2A7A3"/>
<evidence type="ECO:0000313" key="8">
    <source>
        <dbReference type="Proteomes" id="UP000178315"/>
    </source>
</evidence>
<organism evidence="7 8">
    <name type="scientific">Candidatus Jacksonbacteria bacterium RIFCSPLOWO2_02_FULL_44_20</name>
    <dbReference type="NCBI Taxonomy" id="1798460"/>
    <lineage>
        <taxon>Bacteria</taxon>
        <taxon>Candidatus Jacksoniibacteriota</taxon>
    </lineage>
</organism>
<comment type="subcellular location">
    <subcellularLocation>
        <location evidence="1">Membrane</location>
        <topology evidence="1">Single-pass membrane protein</topology>
    </subcellularLocation>
</comment>
<dbReference type="GO" id="GO:0016020">
    <property type="term" value="C:membrane"/>
    <property type="evidence" value="ECO:0007669"/>
    <property type="project" value="UniProtKB-SubCell"/>
</dbReference>